<evidence type="ECO:0000256" key="2">
    <source>
        <dbReference type="ARBA" id="ARBA00023015"/>
    </source>
</evidence>
<protein>
    <submittedName>
        <fullName evidence="6">LysR substrate-binding domain-containing protein</fullName>
    </submittedName>
</protein>
<evidence type="ECO:0000256" key="4">
    <source>
        <dbReference type="ARBA" id="ARBA00023163"/>
    </source>
</evidence>
<dbReference type="InterPro" id="IPR058163">
    <property type="entry name" value="LysR-type_TF_proteobact-type"/>
</dbReference>
<dbReference type="PANTHER" id="PTHR30537">
    <property type="entry name" value="HTH-TYPE TRANSCRIPTIONAL REGULATOR"/>
    <property type="match status" value="1"/>
</dbReference>
<accession>A0A9X1VV16</accession>
<organism evidence="6 7">
    <name type="scientific">Variovorax terrae</name>
    <dbReference type="NCBI Taxonomy" id="2923278"/>
    <lineage>
        <taxon>Bacteria</taxon>
        <taxon>Pseudomonadati</taxon>
        <taxon>Pseudomonadota</taxon>
        <taxon>Betaproteobacteria</taxon>
        <taxon>Burkholderiales</taxon>
        <taxon>Comamonadaceae</taxon>
        <taxon>Variovorax</taxon>
    </lineage>
</organism>
<dbReference type="Pfam" id="PF03466">
    <property type="entry name" value="LysR_substrate"/>
    <property type="match status" value="1"/>
</dbReference>
<keyword evidence="4" id="KW-0804">Transcription</keyword>
<dbReference type="RefSeq" id="WP_243306060.1">
    <property type="nucleotide sequence ID" value="NZ_JALGBI010000001.1"/>
</dbReference>
<dbReference type="InterPro" id="IPR000847">
    <property type="entry name" value="LysR_HTH_N"/>
</dbReference>
<name>A0A9X1VV16_9BURK</name>
<evidence type="ECO:0000256" key="3">
    <source>
        <dbReference type="ARBA" id="ARBA00023125"/>
    </source>
</evidence>
<comment type="similarity">
    <text evidence="1">Belongs to the LysR transcriptional regulatory family.</text>
</comment>
<dbReference type="Gene3D" id="3.40.190.10">
    <property type="entry name" value="Periplasmic binding protein-like II"/>
    <property type="match status" value="2"/>
</dbReference>
<dbReference type="EMBL" id="JALGBI010000001">
    <property type="protein sequence ID" value="MCJ0763470.1"/>
    <property type="molecule type" value="Genomic_DNA"/>
</dbReference>
<proteinExistence type="inferred from homology"/>
<dbReference type="InterPro" id="IPR005119">
    <property type="entry name" value="LysR_subst-bd"/>
</dbReference>
<keyword evidence="7" id="KW-1185">Reference proteome</keyword>
<dbReference type="PRINTS" id="PR00039">
    <property type="entry name" value="HTHLYSR"/>
</dbReference>
<evidence type="ECO:0000313" key="7">
    <source>
        <dbReference type="Proteomes" id="UP001139447"/>
    </source>
</evidence>
<dbReference type="InterPro" id="IPR036388">
    <property type="entry name" value="WH-like_DNA-bd_sf"/>
</dbReference>
<reference evidence="6" key="1">
    <citation type="submission" date="2022-03" db="EMBL/GenBank/DDBJ databases">
        <authorList>
            <person name="Woo C.Y."/>
        </authorList>
    </citation>
    <scope>NUCLEOTIDE SEQUENCE</scope>
    <source>
        <strain evidence="6">CYS-02</strain>
    </source>
</reference>
<dbReference type="InterPro" id="IPR036390">
    <property type="entry name" value="WH_DNA-bd_sf"/>
</dbReference>
<evidence type="ECO:0000313" key="6">
    <source>
        <dbReference type="EMBL" id="MCJ0763470.1"/>
    </source>
</evidence>
<dbReference type="SUPFAM" id="SSF46785">
    <property type="entry name" value="Winged helix' DNA-binding domain"/>
    <property type="match status" value="1"/>
</dbReference>
<feature type="domain" description="HTH lysR-type" evidence="5">
    <location>
        <begin position="6"/>
        <end position="63"/>
    </location>
</feature>
<evidence type="ECO:0000259" key="5">
    <source>
        <dbReference type="PROSITE" id="PS50931"/>
    </source>
</evidence>
<dbReference type="SUPFAM" id="SSF53850">
    <property type="entry name" value="Periplasmic binding protein-like II"/>
    <property type="match status" value="1"/>
</dbReference>
<gene>
    <name evidence="6" type="ORF">MMF98_09635</name>
</gene>
<dbReference type="Pfam" id="PF00126">
    <property type="entry name" value="HTH_1"/>
    <property type="match status" value="1"/>
</dbReference>
<keyword evidence="3" id="KW-0238">DNA-binding</keyword>
<dbReference type="GO" id="GO:0003700">
    <property type="term" value="F:DNA-binding transcription factor activity"/>
    <property type="evidence" value="ECO:0007669"/>
    <property type="project" value="InterPro"/>
</dbReference>
<evidence type="ECO:0000256" key="1">
    <source>
        <dbReference type="ARBA" id="ARBA00009437"/>
    </source>
</evidence>
<dbReference type="AlphaFoldDB" id="A0A9X1VV16"/>
<keyword evidence="2" id="KW-0805">Transcription regulation</keyword>
<comment type="caution">
    <text evidence="6">The sequence shown here is derived from an EMBL/GenBank/DDBJ whole genome shotgun (WGS) entry which is preliminary data.</text>
</comment>
<dbReference type="GO" id="GO:0043565">
    <property type="term" value="F:sequence-specific DNA binding"/>
    <property type="evidence" value="ECO:0007669"/>
    <property type="project" value="TreeGrafter"/>
</dbReference>
<dbReference type="PANTHER" id="PTHR30537:SF74">
    <property type="entry name" value="HTH-TYPE TRANSCRIPTIONAL REGULATOR TRPI"/>
    <property type="match status" value="1"/>
</dbReference>
<dbReference type="GO" id="GO:0006351">
    <property type="term" value="P:DNA-templated transcription"/>
    <property type="evidence" value="ECO:0007669"/>
    <property type="project" value="TreeGrafter"/>
</dbReference>
<dbReference type="Gene3D" id="1.10.10.10">
    <property type="entry name" value="Winged helix-like DNA-binding domain superfamily/Winged helix DNA-binding domain"/>
    <property type="match status" value="1"/>
</dbReference>
<sequence>MSRLHPPVHLLRAFVATARQSTISGAARELHLTQGAVSKQVIELEAMLGLDLFMRVRGRLVLSPAGQRYLPAVSQALQQLETATLDVMAQQGRGGVLNLSTTPTFGAKWLIPRLPAFQSAHPEVFLNFIPFSQGRDFALPQLDCAFRYGEGVWPDTTARYIAGREFILIAPPGLPAAQKLRQRGDIRQHALLQHPSEPTAWLRWCEAYGVDHPNPVGGPRLDQVTSIVRAVMAGLGIGLVPLCLVKDDIDNGLVEAPFASTLTMPSGYYFCYPEAKAGLPALAAFEDWVATQADAA</sequence>
<dbReference type="Proteomes" id="UP001139447">
    <property type="component" value="Unassembled WGS sequence"/>
</dbReference>
<dbReference type="PROSITE" id="PS50931">
    <property type="entry name" value="HTH_LYSR"/>
    <property type="match status" value="1"/>
</dbReference>